<evidence type="ECO:0000313" key="2">
    <source>
        <dbReference type="EMBL" id="MFC7193193.1"/>
    </source>
</evidence>
<keyword evidence="1" id="KW-0812">Transmembrane</keyword>
<comment type="caution">
    <text evidence="2">The sequence shown here is derived from an EMBL/GenBank/DDBJ whole genome shotgun (WGS) entry which is preliminary data.</text>
</comment>
<evidence type="ECO:0000256" key="1">
    <source>
        <dbReference type="SAM" id="Phobius"/>
    </source>
</evidence>
<name>A0ABD5YYP9_9EURY</name>
<organism evidence="2 3">
    <name type="scientific">Halocatena marina</name>
    <dbReference type="NCBI Taxonomy" id="2934937"/>
    <lineage>
        <taxon>Archaea</taxon>
        <taxon>Methanobacteriati</taxon>
        <taxon>Methanobacteriota</taxon>
        <taxon>Stenosarchaea group</taxon>
        <taxon>Halobacteria</taxon>
        <taxon>Halobacteriales</taxon>
        <taxon>Natronomonadaceae</taxon>
        <taxon>Halocatena</taxon>
    </lineage>
</organism>
<gene>
    <name evidence="2" type="ORF">ACFQL7_27685</name>
</gene>
<proteinExistence type="predicted"/>
<dbReference type="Proteomes" id="UP001596417">
    <property type="component" value="Unassembled WGS sequence"/>
</dbReference>
<accession>A0ABD5YYP9</accession>
<feature type="transmembrane region" description="Helical" evidence="1">
    <location>
        <begin position="74"/>
        <end position="96"/>
    </location>
</feature>
<keyword evidence="1" id="KW-1133">Transmembrane helix</keyword>
<dbReference type="RefSeq" id="WP_390207029.1">
    <property type="nucleotide sequence ID" value="NZ_JBHTAX010000007.1"/>
</dbReference>
<sequence length="100" mass="11297">MMRYQQLSTPAQRLFDRGSKKRNEVTVPYDEAPESFATLVPESGYAETIYIRKDGQYYYVEISQTTQRPSFQAFLLRLGSLLGAIGLGTLAGYFVLTAED</sequence>
<reference evidence="2 3" key="1">
    <citation type="journal article" date="2019" name="Int. J. Syst. Evol. Microbiol.">
        <title>The Global Catalogue of Microorganisms (GCM) 10K type strain sequencing project: providing services to taxonomists for standard genome sequencing and annotation.</title>
        <authorList>
            <consortium name="The Broad Institute Genomics Platform"/>
            <consortium name="The Broad Institute Genome Sequencing Center for Infectious Disease"/>
            <person name="Wu L."/>
            <person name="Ma J."/>
        </authorList>
    </citation>
    <scope>NUCLEOTIDE SEQUENCE [LARGE SCALE GENOMIC DNA]</scope>
    <source>
        <strain evidence="2 3">RDMS1</strain>
    </source>
</reference>
<keyword evidence="3" id="KW-1185">Reference proteome</keyword>
<dbReference type="EMBL" id="JBHTAX010000007">
    <property type="protein sequence ID" value="MFC7193193.1"/>
    <property type="molecule type" value="Genomic_DNA"/>
</dbReference>
<protein>
    <submittedName>
        <fullName evidence="2">Uncharacterized protein</fullName>
    </submittedName>
</protein>
<keyword evidence="1" id="KW-0472">Membrane</keyword>
<dbReference type="AlphaFoldDB" id="A0ABD5YYP9"/>
<evidence type="ECO:0000313" key="3">
    <source>
        <dbReference type="Proteomes" id="UP001596417"/>
    </source>
</evidence>